<dbReference type="InterPro" id="IPR038712">
    <property type="entry name" value="PixA-like_sf"/>
</dbReference>
<dbReference type="EMBL" id="DAAVCC010000012">
    <property type="protein sequence ID" value="HAF4182066.1"/>
    <property type="molecule type" value="Genomic_DNA"/>
</dbReference>
<reference evidence="1" key="1">
    <citation type="journal article" date="2018" name="Genome Biol.">
        <title>SKESA: strategic k-mer extension for scrupulous assemblies.</title>
        <authorList>
            <person name="Souvorov A."/>
            <person name="Agarwala R."/>
            <person name="Lipman D.J."/>
        </authorList>
    </citation>
    <scope>NUCLEOTIDE SEQUENCE</scope>
    <source>
        <strain evidence="1">MA.JE_S09-001708</strain>
    </source>
</reference>
<evidence type="ECO:0000313" key="1">
    <source>
        <dbReference type="EMBL" id="HAF4182066.1"/>
    </source>
</evidence>
<gene>
    <name evidence="1" type="ORF">G8J39_004620</name>
</gene>
<protein>
    <recommendedName>
        <fullName evidence="2">Inclusion body protein</fullName>
    </recommendedName>
</protein>
<reference evidence="1" key="2">
    <citation type="submission" date="2020-02" db="EMBL/GenBank/DDBJ databases">
        <authorList>
            <consortium name="NCBI Pathogen Detection Project"/>
        </authorList>
    </citation>
    <scope>NUCLEOTIDE SEQUENCE</scope>
    <source>
        <strain evidence="1">MA.JE_S09-001708</strain>
    </source>
</reference>
<proteinExistence type="predicted"/>
<dbReference type="InterPro" id="IPR021087">
    <property type="entry name" value="Uncharacterised_PixA/AidA"/>
</dbReference>
<evidence type="ECO:0008006" key="2">
    <source>
        <dbReference type="Google" id="ProtNLM"/>
    </source>
</evidence>
<dbReference type="AlphaFoldDB" id="A0A746YSL1"/>
<organism evidence="1">
    <name type="scientific">Salmonella enterica</name>
    <name type="common">Salmonella choleraesuis</name>
    <dbReference type="NCBI Taxonomy" id="28901"/>
    <lineage>
        <taxon>Bacteria</taxon>
        <taxon>Pseudomonadati</taxon>
        <taxon>Pseudomonadota</taxon>
        <taxon>Gammaproteobacteria</taxon>
        <taxon>Enterobacterales</taxon>
        <taxon>Enterobacteriaceae</taxon>
        <taxon>Salmonella</taxon>
    </lineage>
</organism>
<dbReference type="Pfam" id="PF12306">
    <property type="entry name" value="PixA"/>
    <property type="match status" value="1"/>
</dbReference>
<name>A0A746YSL1_SALER</name>
<accession>A0A746YSL1</accession>
<sequence length="187" mass="20446">MEIIDILIVVDAIRILNDHGKNNAAHTGEYVNLKNDGHNYIYMLGTWYHIQDQADSELDIFAKPGDKIRWRMTTLSMGEKYQGIIKEFVITGGKNNITPPRPAHKTIITPRIDTNELSLDKAVFSMADDIFWESTVLQPGPVTYHTKFVLYAGGGGGGGSNHTGSDGGGGGGCGDCGGYQWDPFINK</sequence>
<dbReference type="Gene3D" id="2.60.40.3910">
    <property type="entry name" value="Inclusion body protein"/>
    <property type="match status" value="1"/>
</dbReference>
<comment type="caution">
    <text evidence="1">The sequence shown here is derived from an EMBL/GenBank/DDBJ whole genome shotgun (WGS) entry which is preliminary data.</text>
</comment>